<dbReference type="RefSeq" id="WP_118025866.1">
    <property type="nucleotide sequence ID" value="NZ_JBGLBX010000003.1"/>
</dbReference>
<proteinExistence type="predicted"/>
<evidence type="ECO:0000313" key="2">
    <source>
        <dbReference type="EMBL" id="RHA51981.1"/>
    </source>
</evidence>
<reference evidence="2 3" key="1">
    <citation type="submission" date="2018-08" db="EMBL/GenBank/DDBJ databases">
        <title>A genome reference for cultivated species of the human gut microbiota.</title>
        <authorList>
            <person name="Zou Y."/>
            <person name="Xue W."/>
            <person name="Luo G."/>
        </authorList>
    </citation>
    <scope>NUCLEOTIDE SEQUENCE [LARGE SCALE GENOMIC DNA]</scope>
    <source>
        <strain evidence="2 3">AM43-2</strain>
    </source>
</reference>
<name>A0A413RUI1_9FIRM</name>
<dbReference type="Proteomes" id="UP000284598">
    <property type="component" value="Unassembled WGS sequence"/>
</dbReference>
<sequence length="337" mass="39252">MKEFPFLLYKTEKEDISINALIKDDSIWLTQKAMAELFGIDKSGISRHLANIFETGELDEEVVVAKIATTTQHGAMEGKTQSNSTNFYNLDAIISVGYRVNSIRATHFRIWATNVLKEYMTKGFVLDDERLKQGKTAFGKDYFKELLERVRSIRASERRIWQQITDIFAECSIDYDKNAEITHQFYAMVQNKFHYAISGQTAAEIVYYSADHTKDHMGLTTWKNAPDGRVLKSDVTIAKNYLDEKQIRSLERAVTGYFDYIEDLIERENTFTMEEFAASINEFLAFRRYEILPDRGKISRKMANDKAEQEYQIFNRTQVIESDFDREVKKMIQKNDD</sequence>
<organism evidence="2 3">
    <name type="scientific">Eubacterium ventriosum</name>
    <dbReference type="NCBI Taxonomy" id="39496"/>
    <lineage>
        <taxon>Bacteria</taxon>
        <taxon>Bacillati</taxon>
        <taxon>Bacillota</taxon>
        <taxon>Clostridia</taxon>
        <taxon>Eubacteriales</taxon>
        <taxon>Eubacteriaceae</taxon>
        <taxon>Eubacterium</taxon>
    </lineage>
</organism>
<evidence type="ECO:0000313" key="3">
    <source>
        <dbReference type="Proteomes" id="UP000284598"/>
    </source>
</evidence>
<dbReference type="Pfam" id="PF13310">
    <property type="entry name" value="Virulence_RhuM"/>
    <property type="match status" value="1"/>
</dbReference>
<dbReference type="EMBL" id="QSFO01000021">
    <property type="protein sequence ID" value="RHA51981.1"/>
    <property type="molecule type" value="Genomic_DNA"/>
</dbReference>
<dbReference type="InterPro" id="IPR011204">
    <property type="entry name" value="Virulence_RhuM-like"/>
</dbReference>
<evidence type="ECO:0000259" key="1">
    <source>
        <dbReference type="PROSITE" id="PS51750"/>
    </source>
</evidence>
<gene>
    <name evidence="2" type="ORF">DW929_11920</name>
</gene>
<dbReference type="PANTHER" id="PTHR35810">
    <property type="entry name" value="CYTOPLASMIC PROTEIN-RELATED"/>
    <property type="match status" value="1"/>
</dbReference>
<comment type="caution">
    <text evidence="2">The sequence shown here is derived from an EMBL/GenBank/DDBJ whole genome shotgun (WGS) entry which is preliminary data.</text>
</comment>
<accession>A0A413RUI1</accession>
<dbReference type="PIRSF" id="PIRSF015268">
    <property type="entry name" value="Virulence_RhuM"/>
    <property type="match status" value="1"/>
</dbReference>
<dbReference type="AlphaFoldDB" id="A0A413RUI1"/>
<protein>
    <submittedName>
        <fullName evidence="2">Cell filamentation protein Fic</fullName>
    </submittedName>
</protein>
<feature type="domain" description="Bro-N" evidence="1">
    <location>
        <begin position="1"/>
        <end position="123"/>
    </location>
</feature>
<dbReference type="InterPro" id="IPR003497">
    <property type="entry name" value="BRO_N_domain"/>
</dbReference>
<dbReference type="PANTHER" id="PTHR35810:SF1">
    <property type="entry name" value="CYTOPLASMIC PROTEIN"/>
    <property type="match status" value="1"/>
</dbReference>
<dbReference type="PROSITE" id="PS51750">
    <property type="entry name" value="BRO_N"/>
    <property type="match status" value="1"/>
</dbReference>